<feature type="domain" description="Polymerase beta nucleotidyltransferase" evidence="1">
    <location>
        <begin position="9"/>
        <end position="99"/>
    </location>
</feature>
<evidence type="ECO:0000313" key="3">
    <source>
        <dbReference type="Proteomes" id="UP000231371"/>
    </source>
</evidence>
<dbReference type="Pfam" id="PF18765">
    <property type="entry name" value="Polbeta"/>
    <property type="match status" value="1"/>
</dbReference>
<evidence type="ECO:0000313" key="2">
    <source>
        <dbReference type="EMBL" id="PIQ69991.1"/>
    </source>
</evidence>
<gene>
    <name evidence="2" type="ORF">COV89_02995</name>
</gene>
<dbReference type="PANTHER" id="PTHR43852">
    <property type="entry name" value="NUCLEOTIDYLTRANSFERASE"/>
    <property type="match status" value="1"/>
</dbReference>
<accession>A0A2H0KFE8</accession>
<dbReference type="SUPFAM" id="SSF81301">
    <property type="entry name" value="Nucleotidyltransferase"/>
    <property type="match status" value="1"/>
</dbReference>
<dbReference type="Gene3D" id="3.30.460.10">
    <property type="entry name" value="Beta Polymerase, domain 2"/>
    <property type="match status" value="1"/>
</dbReference>
<keyword evidence="2" id="KW-0808">Transferase</keyword>
<sequence length="137" mass="15549">MLTQDQLDQLKKYFATQPVEVVYLFGSQATGKTNKLSDIDIGVLFKENLSDSTCFDLRVKMTADLSGISKTDQVDVVDLEKAPIALRYSAISPKKEILTVNNNRRAVFEAETNSRYFDYSYYIKENTKNSLVSIARM</sequence>
<dbReference type="PANTHER" id="PTHR43852:SF3">
    <property type="entry name" value="NUCLEOTIDYLTRANSFERASE"/>
    <property type="match status" value="1"/>
</dbReference>
<comment type="caution">
    <text evidence="2">The sequence shown here is derived from an EMBL/GenBank/DDBJ whole genome shotgun (WGS) entry which is preliminary data.</text>
</comment>
<name>A0A2H0KFE8_9BACT</name>
<proteinExistence type="predicted"/>
<dbReference type="NCBIfam" id="NF047752">
    <property type="entry name" value="MntA_antitoxin"/>
    <property type="match status" value="1"/>
</dbReference>
<organism evidence="2 3">
    <name type="scientific">Candidatus Shapirobacteria bacterium CG11_big_fil_rev_8_21_14_0_20_40_12</name>
    <dbReference type="NCBI Taxonomy" id="1974889"/>
    <lineage>
        <taxon>Bacteria</taxon>
        <taxon>Candidatus Shapironibacteriota</taxon>
    </lineage>
</organism>
<evidence type="ECO:0000259" key="1">
    <source>
        <dbReference type="Pfam" id="PF18765"/>
    </source>
</evidence>
<dbReference type="InterPro" id="IPR052930">
    <property type="entry name" value="TA_antitoxin_MntA"/>
</dbReference>
<dbReference type="EMBL" id="PCVI01000048">
    <property type="protein sequence ID" value="PIQ69991.1"/>
    <property type="molecule type" value="Genomic_DNA"/>
</dbReference>
<dbReference type="Proteomes" id="UP000231371">
    <property type="component" value="Unassembled WGS sequence"/>
</dbReference>
<dbReference type="CDD" id="cd05403">
    <property type="entry name" value="NT_KNTase_like"/>
    <property type="match status" value="1"/>
</dbReference>
<dbReference type="AlphaFoldDB" id="A0A2H0KFE8"/>
<protein>
    <submittedName>
        <fullName evidence="2">Nucleotidyltransferase</fullName>
    </submittedName>
</protein>
<dbReference type="InterPro" id="IPR043519">
    <property type="entry name" value="NT_sf"/>
</dbReference>
<reference evidence="2 3" key="1">
    <citation type="submission" date="2017-09" db="EMBL/GenBank/DDBJ databases">
        <title>Depth-based differentiation of microbial function through sediment-hosted aquifers and enrichment of novel symbionts in the deep terrestrial subsurface.</title>
        <authorList>
            <person name="Probst A.J."/>
            <person name="Ladd B."/>
            <person name="Jarett J.K."/>
            <person name="Geller-Mcgrath D.E."/>
            <person name="Sieber C.M."/>
            <person name="Emerson J.B."/>
            <person name="Anantharaman K."/>
            <person name="Thomas B.C."/>
            <person name="Malmstrom R."/>
            <person name="Stieglmeier M."/>
            <person name="Klingl A."/>
            <person name="Woyke T."/>
            <person name="Ryan C.M."/>
            <person name="Banfield J.F."/>
        </authorList>
    </citation>
    <scope>NUCLEOTIDE SEQUENCE [LARGE SCALE GENOMIC DNA]</scope>
    <source>
        <strain evidence="2">CG11_big_fil_rev_8_21_14_0_20_40_12</strain>
    </source>
</reference>
<dbReference type="GO" id="GO:0016740">
    <property type="term" value="F:transferase activity"/>
    <property type="evidence" value="ECO:0007669"/>
    <property type="project" value="UniProtKB-KW"/>
</dbReference>
<dbReference type="InterPro" id="IPR041633">
    <property type="entry name" value="Polbeta"/>
</dbReference>